<evidence type="ECO:0008006" key="4">
    <source>
        <dbReference type="Google" id="ProtNLM"/>
    </source>
</evidence>
<dbReference type="Proteomes" id="UP000664815">
    <property type="component" value="Unassembled WGS sequence"/>
</dbReference>
<accession>A0A9D8L4Q5</accession>
<evidence type="ECO:0000313" key="2">
    <source>
        <dbReference type="EMBL" id="MBN8799955.1"/>
    </source>
</evidence>
<proteinExistence type="predicted"/>
<dbReference type="EMBL" id="JAFKMG010001030">
    <property type="protein sequence ID" value="MBN8799955.1"/>
    <property type="molecule type" value="Genomic_DNA"/>
</dbReference>
<organism evidence="2 3">
    <name type="scientific">Stenotrophomonas nitritireducens</name>
    <dbReference type="NCBI Taxonomy" id="83617"/>
    <lineage>
        <taxon>Bacteria</taxon>
        <taxon>Pseudomonadati</taxon>
        <taxon>Pseudomonadota</taxon>
        <taxon>Gammaproteobacteria</taxon>
        <taxon>Lysobacterales</taxon>
        <taxon>Lysobacteraceae</taxon>
        <taxon>Stenotrophomonas</taxon>
    </lineage>
</organism>
<comment type="caution">
    <text evidence="2">The sequence shown here is derived from an EMBL/GenBank/DDBJ whole genome shotgun (WGS) entry which is preliminary data.</text>
</comment>
<dbReference type="AlphaFoldDB" id="A0A9D8L4Q5"/>
<name>A0A9D8L4Q5_9GAMM</name>
<reference evidence="2" key="1">
    <citation type="submission" date="2021-02" db="EMBL/GenBank/DDBJ databases">
        <title>Thiocyanate and organic carbon inputs drive convergent selection for specific autotrophic Afipia and Thiobacillus strains within complex microbiomes.</title>
        <authorList>
            <person name="Huddy R.J."/>
            <person name="Sachdeva R."/>
            <person name="Kadzinga F."/>
            <person name="Kantor R.S."/>
            <person name="Harrison S.T.L."/>
            <person name="Banfield J.F."/>
        </authorList>
    </citation>
    <scope>NUCLEOTIDE SEQUENCE</scope>
    <source>
        <strain evidence="2">SCN18_10_11_15_R1_P_69_7</strain>
    </source>
</reference>
<feature type="chain" id="PRO_5039368706" description="Bacterial Ig-like domain-containing protein" evidence="1">
    <location>
        <begin position="33"/>
        <end position="409"/>
    </location>
</feature>
<sequence>MRQSGQWLVPVRKRVGAFLAVLLLTMAVEVQAANFTENFASSFAQGTTVNRTLGGKTFVFTFSGGGDMAWDNMSLLGNPAMNLEGIGAVTIKRSDGQAFLFGSIHLNNMFAATAAVDVQGFLAGAPVGTSQNVGAGLVQTLSFANIQVDEIRVTSASFESVLLDDFIGDSEIAPSDITPPSVIGVNSSTNNGTYKVGNPISLHVSFSETVLVTGTPQLTLETGTTDRTVDYASGSGTSTLTFNYTVQAGDSSADLDYVATNSLSPNGGTIKDAAGNNAILTLPAPGAANSLGANKNIVIDGVAPSVTSIAVSGSPASTDTAMAFTVTFSEPVNNVSTDDFTLVGNGAIGTIASVSASSGNAVNVNITSITGAGTIKIDLNGSTNIVDNAGNSIPSYSSGNTHTVAIPTA</sequence>
<feature type="non-terminal residue" evidence="2">
    <location>
        <position position="409"/>
    </location>
</feature>
<feature type="signal peptide" evidence="1">
    <location>
        <begin position="1"/>
        <end position="32"/>
    </location>
</feature>
<keyword evidence="1" id="KW-0732">Signal</keyword>
<evidence type="ECO:0000313" key="3">
    <source>
        <dbReference type="Proteomes" id="UP000664815"/>
    </source>
</evidence>
<protein>
    <recommendedName>
        <fullName evidence="4">Bacterial Ig-like domain-containing protein</fullName>
    </recommendedName>
</protein>
<evidence type="ECO:0000256" key="1">
    <source>
        <dbReference type="SAM" id="SignalP"/>
    </source>
</evidence>
<gene>
    <name evidence="2" type="ORF">J0H45_11505</name>
</gene>